<dbReference type="InterPro" id="IPR050266">
    <property type="entry name" value="AB_hydrolase_sf"/>
</dbReference>
<accession>A0A9X1D9J1</accession>
<dbReference type="AlphaFoldDB" id="A0A9X1D9J1"/>
<dbReference type="Gene3D" id="3.40.50.1820">
    <property type="entry name" value="alpha/beta hydrolase"/>
    <property type="match status" value="1"/>
</dbReference>
<name>A0A9X1D9J1_9SPHN</name>
<gene>
    <name evidence="2" type="ORF">KK488_03050</name>
</gene>
<comment type="caution">
    <text evidence="2">The sequence shown here is derived from an EMBL/GenBank/DDBJ whole genome shotgun (WGS) entry which is preliminary data.</text>
</comment>
<dbReference type="EMBL" id="JAHGAW010000002">
    <property type="protein sequence ID" value="MBT2185916.1"/>
    <property type="molecule type" value="Genomic_DNA"/>
</dbReference>
<sequence length="307" mass="33487">MAGYEDKYWWSQDGLRLHYRDYPGRDDRPPILCLPGLTRNARDFEAVADRLAGDWRIICVELRGRGESAYAKDPMSYVPLVYLQDIGALLEELAVPKIIGFGTSLGGIMLMLIAATRRGCLAGALLNDIGPDLAPEGLARIQKFVGTGSAQPTWVHAARAVAELQGMIYPKYRLADWLRYAKRLYRLTSQGRIVLDYDQRIAEPFRVPGGAAGVDLWPAYKAFGDLPLTLLRGELSDLLAPETARAMEASLPQLDLVTVPGVGHTPTLEEPDSVAAIDRLLARIEAVPGETALSEPGRIETGPGPGP</sequence>
<dbReference type="RefSeq" id="WP_214621674.1">
    <property type="nucleotide sequence ID" value="NZ_JAHGAW010000002.1"/>
</dbReference>
<dbReference type="InterPro" id="IPR000073">
    <property type="entry name" value="AB_hydrolase_1"/>
</dbReference>
<dbReference type="PANTHER" id="PTHR43798">
    <property type="entry name" value="MONOACYLGLYCEROL LIPASE"/>
    <property type="match status" value="1"/>
</dbReference>
<feature type="domain" description="AB hydrolase-1" evidence="1">
    <location>
        <begin position="31"/>
        <end position="276"/>
    </location>
</feature>
<reference evidence="2" key="1">
    <citation type="submission" date="2021-05" db="EMBL/GenBank/DDBJ databases">
        <title>Genome of Sphingobium sp. strain.</title>
        <authorList>
            <person name="Fan R."/>
        </authorList>
    </citation>
    <scope>NUCLEOTIDE SEQUENCE</scope>
    <source>
        <strain evidence="2">H33</strain>
    </source>
</reference>
<organism evidence="2 3">
    <name type="scientific">Sphingobium nicotianae</name>
    <dbReference type="NCBI Taxonomy" id="2782607"/>
    <lineage>
        <taxon>Bacteria</taxon>
        <taxon>Pseudomonadati</taxon>
        <taxon>Pseudomonadota</taxon>
        <taxon>Alphaproteobacteria</taxon>
        <taxon>Sphingomonadales</taxon>
        <taxon>Sphingomonadaceae</taxon>
        <taxon>Sphingobium</taxon>
    </lineage>
</organism>
<dbReference type="SUPFAM" id="SSF53474">
    <property type="entry name" value="alpha/beta-Hydrolases"/>
    <property type="match status" value="1"/>
</dbReference>
<proteinExistence type="predicted"/>
<evidence type="ECO:0000313" key="2">
    <source>
        <dbReference type="EMBL" id="MBT2185916.1"/>
    </source>
</evidence>
<keyword evidence="3" id="KW-1185">Reference proteome</keyword>
<protein>
    <submittedName>
        <fullName evidence="2">Alpha/beta hydrolase</fullName>
    </submittedName>
</protein>
<evidence type="ECO:0000259" key="1">
    <source>
        <dbReference type="Pfam" id="PF12697"/>
    </source>
</evidence>
<dbReference type="GO" id="GO:0016787">
    <property type="term" value="F:hydrolase activity"/>
    <property type="evidence" value="ECO:0007669"/>
    <property type="project" value="UniProtKB-KW"/>
</dbReference>
<dbReference type="InterPro" id="IPR029058">
    <property type="entry name" value="AB_hydrolase_fold"/>
</dbReference>
<evidence type="ECO:0000313" key="3">
    <source>
        <dbReference type="Proteomes" id="UP001138757"/>
    </source>
</evidence>
<dbReference type="Pfam" id="PF12697">
    <property type="entry name" value="Abhydrolase_6"/>
    <property type="match status" value="1"/>
</dbReference>
<dbReference type="Proteomes" id="UP001138757">
    <property type="component" value="Unassembled WGS sequence"/>
</dbReference>
<keyword evidence="2" id="KW-0378">Hydrolase</keyword>